<dbReference type="GeneID" id="34619505"/>
<name>A0A6P6S2N8_9EIME</name>
<protein>
    <submittedName>
        <fullName evidence="3">Uncharacterized abhydrolase domain-containing protein DDB_G0269086</fullName>
    </submittedName>
</protein>
<sequence length="516" mass="54470">MSLKTPALPRDFCNFGGWYGLLPSFSSAQEEGFSLSCLDEWFGWRLAGINAFWLPRIHHATHDISGVWMRGLDRLLQCRAAASAAPADRPRLLQQMFREQHPLNDESALGLRSKVPMSSCMVVKGMSRTCSGGVNSSNSTTNSSKGNSSPMKQAEDLEELLLAAAGISLGSFADSGGSSSSSSTGAKQQELIPWAELSHMLEQWGEFRQEQQRLCAQLQQLQQQRLLFEAAPLAVFAAEEEAAEAAAAEAAAAEAARIEALSERNPLEALELLGTVLQQQAHRKGLLQKQHREPCSSKVLKAAVAASPDSLDCMLLYFDDQIEAAKRAAAAAAASFCSSNCIRSAMRLQVLATAAAQSLFPRRCSAVAATAAARRKKKSKQKRANAAAEQPDGEPCRVGHPAVQQQRELNVEEAAAAAEDAADLQQITAACSSLLKAARAYAAFAAAAAEGSSCEEGHSSPKLDAEAFQSAVEALPSLDAATAILQKVAAAAGGTTAADDRGDSNTRNAAVATAGA</sequence>
<evidence type="ECO:0000313" key="3">
    <source>
        <dbReference type="RefSeq" id="XP_026193952.1"/>
    </source>
</evidence>
<proteinExistence type="predicted"/>
<evidence type="ECO:0000256" key="1">
    <source>
        <dbReference type="SAM" id="MobiDB-lite"/>
    </source>
</evidence>
<dbReference type="RefSeq" id="XP_026193952.1">
    <property type="nucleotide sequence ID" value="XM_026338167.1"/>
</dbReference>
<feature type="region of interest" description="Disordered" evidence="1">
    <location>
        <begin position="131"/>
        <end position="153"/>
    </location>
</feature>
<organism evidence="2 3">
    <name type="scientific">Cyclospora cayetanensis</name>
    <dbReference type="NCBI Taxonomy" id="88456"/>
    <lineage>
        <taxon>Eukaryota</taxon>
        <taxon>Sar</taxon>
        <taxon>Alveolata</taxon>
        <taxon>Apicomplexa</taxon>
        <taxon>Conoidasida</taxon>
        <taxon>Coccidia</taxon>
        <taxon>Eucoccidiorida</taxon>
        <taxon>Eimeriorina</taxon>
        <taxon>Eimeriidae</taxon>
        <taxon>Cyclospora</taxon>
    </lineage>
</organism>
<feature type="region of interest" description="Disordered" evidence="1">
    <location>
        <begin position="375"/>
        <end position="399"/>
    </location>
</feature>
<feature type="compositionally biased region" description="Low complexity" evidence="1">
    <location>
        <begin position="131"/>
        <end position="149"/>
    </location>
</feature>
<dbReference type="AlphaFoldDB" id="A0A6P6S2N8"/>
<gene>
    <name evidence="3" type="primary">LOC34619505</name>
</gene>
<evidence type="ECO:0000313" key="2">
    <source>
        <dbReference type="Proteomes" id="UP000515125"/>
    </source>
</evidence>
<dbReference type="Proteomes" id="UP000515125">
    <property type="component" value="Unplaced"/>
</dbReference>
<feature type="region of interest" description="Disordered" evidence="1">
    <location>
        <begin position="494"/>
        <end position="516"/>
    </location>
</feature>
<dbReference type="OrthoDB" id="405994at2759"/>
<keyword evidence="2" id="KW-1185">Reference proteome</keyword>
<reference evidence="3" key="1">
    <citation type="submission" date="2025-08" db="UniProtKB">
        <authorList>
            <consortium name="RefSeq"/>
        </authorList>
    </citation>
    <scope>IDENTIFICATION</scope>
</reference>
<accession>A0A6P6S2N8</accession>